<name>A0A6J5M9C2_9CAUD</name>
<accession>A0A6J5M9C2</accession>
<protein>
    <submittedName>
        <fullName evidence="2">Uncharacterized protein</fullName>
    </submittedName>
</protein>
<gene>
    <name evidence="2" type="ORF">UFOVP447_183</name>
</gene>
<proteinExistence type="predicted"/>
<feature type="region of interest" description="Disordered" evidence="1">
    <location>
        <begin position="166"/>
        <end position="188"/>
    </location>
</feature>
<reference evidence="2" key="1">
    <citation type="submission" date="2020-04" db="EMBL/GenBank/DDBJ databases">
        <authorList>
            <person name="Chiriac C."/>
            <person name="Salcher M."/>
            <person name="Ghai R."/>
            <person name="Kavagutti S V."/>
        </authorList>
    </citation>
    <scope>NUCLEOTIDE SEQUENCE</scope>
</reference>
<organism evidence="2">
    <name type="scientific">uncultured Caudovirales phage</name>
    <dbReference type="NCBI Taxonomy" id="2100421"/>
    <lineage>
        <taxon>Viruses</taxon>
        <taxon>Duplodnaviria</taxon>
        <taxon>Heunggongvirae</taxon>
        <taxon>Uroviricota</taxon>
        <taxon>Caudoviricetes</taxon>
        <taxon>Peduoviridae</taxon>
        <taxon>Maltschvirus</taxon>
        <taxon>Maltschvirus maltsch</taxon>
    </lineage>
</organism>
<sequence length="188" mass="21133">MAKDPREYGFEGEMAISQLKGIMQHAKQLHDMLEPSTDLPEWVQKKLTLAYDYMQTAADYMNTEMNEETGPSYKEELPHILKDIRGKRKGHADLRRQYGSNWKRLANSTADEYGHNYNRSHLLAMGKKHMEEEAPANSVGGGKIAGMGVGPQGEPGVMPKAMKRYKDKNAAEAPKAGRKTFSVFMQGK</sequence>
<evidence type="ECO:0000256" key="1">
    <source>
        <dbReference type="SAM" id="MobiDB-lite"/>
    </source>
</evidence>
<dbReference type="EMBL" id="LR796423">
    <property type="protein sequence ID" value="CAB4143585.1"/>
    <property type="molecule type" value="Genomic_DNA"/>
</dbReference>
<evidence type="ECO:0000313" key="2">
    <source>
        <dbReference type="EMBL" id="CAB4143585.1"/>
    </source>
</evidence>